<protein>
    <submittedName>
        <fullName evidence="8">Chloride channel protein D</fullName>
    </submittedName>
</protein>
<evidence type="ECO:0000256" key="6">
    <source>
        <dbReference type="ARBA" id="ARBA00023136"/>
    </source>
</evidence>
<feature type="transmembrane region" description="Helical" evidence="7">
    <location>
        <begin position="232"/>
        <end position="256"/>
    </location>
</feature>
<accession>A0AAV4SA49</accession>
<feature type="transmembrane region" description="Helical" evidence="7">
    <location>
        <begin position="319"/>
        <end position="344"/>
    </location>
</feature>
<dbReference type="Pfam" id="PF00654">
    <property type="entry name" value="Voltage_CLC"/>
    <property type="match status" value="1"/>
</dbReference>
<evidence type="ECO:0000256" key="7">
    <source>
        <dbReference type="SAM" id="Phobius"/>
    </source>
</evidence>
<keyword evidence="3" id="KW-0677">Repeat</keyword>
<gene>
    <name evidence="8" type="primary">clcD</name>
    <name evidence="8" type="ORF">CEXT_270621</name>
</gene>
<proteinExistence type="predicted"/>
<dbReference type="PANTHER" id="PTHR11689:SF89">
    <property type="entry name" value="CHLORIDE CHANNEL PROTEIN"/>
    <property type="match status" value="1"/>
</dbReference>
<sequence length="460" mass="51231">MASDLPERVKTDLTQDEISGAERILKFLKNVPGDHGSPLPESDDVTHEFFAKGRDLESAYTMATTTASEIGLGPLGHDGTNRISCWGPDFFLHQFIEIFAELKWTKARKYIEEDNFIYAWLWVIAVSLLFVFISSSSVVILRPSAGGSGLPEIIAFLNGTVVRHIFNVKTLAIKFISCVFAVSSGMPVGPEGPMIHLGSLVGAGCSQLKSSTLKIKLPFFKRFRNSEDREKFYFCWSCSWVASAFGSPVGGLLFSMEEVSSFWNMKLSWQTFFCCMISTFTSDLLNSAFTAFHYEGNFGLFKTEKYILFEVVKRIDLNIIALLPAIIVGMLGGLLGTAFTFLNLKITRGRRKFLSSFKSKAVKQAIQISEPLIIMIIMGTLSVYLPTLLPCSTFTCKGVNEKTDCKLYDKIHIENNVELYNCLATKTNTSGTTVYNISYNEGATLLFLTGDKAIHHLFFP</sequence>
<dbReference type="GO" id="GO:0016020">
    <property type="term" value="C:membrane"/>
    <property type="evidence" value="ECO:0007669"/>
    <property type="project" value="UniProtKB-SubCell"/>
</dbReference>
<dbReference type="InterPro" id="IPR051280">
    <property type="entry name" value="Cl-channel/antiporter"/>
</dbReference>
<name>A0AAV4SA49_CAEEX</name>
<comment type="caution">
    <text evidence="8">The sequence shown here is derived from an EMBL/GenBank/DDBJ whole genome shotgun (WGS) entry which is preliminary data.</text>
</comment>
<keyword evidence="6 7" id="KW-0472">Membrane</keyword>
<feature type="transmembrane region" description="Helical" evidence="7">
    <location>
        <begin position="116"/>
        <end position="141"/>
    </location>
</feature>
<evidence type="ECO:0000256" key="1">
    <source>
        <dbReference type="ARBA" id="ARBA00004141"/>
    </source>
</evidence>
<dbReference type="AlphaFoldDB" id="A0AAV4SA49"/>
<keyword evidence="5" id="KW-0129">CBS domain</keyword>
<dbReference type="PANTHER" id="PTHR11689">
    <property type="entry name" value="CHLORIDE CHANNEL PROTEIN CLC FAMILY MEMBER"/>
    <property type="match status" value="1"/>
</dbReference>
<dbReference type="Proteomes" id="UP001054945">
    <property type="component" value="Unassembled WGS sequence"/>
</dbReference>
<reference evidence="8 9" key="1">
    <citation type="submission" date="2021-06" db="EMBL/GenBank/DDBJ databases">
        <title>Caerostris extrusa draft genome.</title>
        <authorList>
            <person name="Kono N."/>
            <person name="Arakawa K."/>
        </authorList>
    </citation>
    <scope>NUCLEOTIDE SEQUENCE [LARGE SCALE GENOMIC DNA]</scope>
</reference>
<organism evidence="8 9">
    <name type="scientific">Caerostris extrusa</name>
    <name type="common">Bark spider</name>
    <name type="synonym">Caerostris bankana</name>
    <dbReference type="NCBI Taxonomy" id="172846"/>
    <lineage>
        <taxon>Eukaryota</taxon>
        <taxon>Metazoa</taxon>
        <taxon>Ecdysozoa</taxon>
        <taxon>Arthropoda</taxon>
        <taxon>Chelicerata</taxon>
        <taxon>Arachnida</taxon>
        <taxon>Araneae</taxon>
        <taxon>Araneomorphae</taxon>
        <taxon>Entelegynae</taxon>
        <taxon>Araneoidea</taxon>
        <taxon>Araneidae</taxon>
        <taxon>Caerostris</taxon>
    </lineage>
</organism>
<dbReference type="InterPro" id="IPR014743">
    <property type="entry name" value="Cl-channel_core"/>
</dbReference>
<dbReference type="InterPro" id="IPR001807">
    <property type="entry name" value="ClC"/>
</dbReference>
<evidence type="ECO:0000256" key="3">
    <source>
        <dbReference type="ARBA" id="ARBA00022737"/>
    </source>
</evidence>
<evidence type="ECO:0000256" key="2">
    <source>
        <dbReference type="ARBA" id="ARBA00022692"/>
    </source>
</evidence>
<evidence type="ECO:0000313" key="8">
    <source>
        <dbReference type="EMBL" id="GIY31050.1"/>
    </source>
</evidence>
<keyword evidence="4 7" id="KW-1133">Transmembrane helix</keyword>
<feature type="transmembrane region" description="Helical" evidence="7">
    <location>
        <begin position="365"/>
        <end position="385"/>
    </location>
</feature>
<dbReference type="SUPFAM" id="SSF81340">
    <property type="entry name" value="Clc chloride channel"/>
    <property type="match status" value="1"/>
</dbReference>
<comment type="subcellular location">
    <subcellularLocation>
        <location evidence="1">Membrane</location>
        <topology evidence="1">Multi-pass membrane protein</topology>
    </subcellularLocation>
</comment>
<evidence type="ECO:0000256" key="5">
    <source>
        <dbReference type="ARBA" id="ARBA00023122"/>
    </source>
</evidence>
<evidence type="ECO:0000256" key="4">
    <source>
        <dbReference type="ARBA" id="ARBA00022989"/>
    </source>
</evidence>
<dbReference type="GO" id="GO:0015108">
    <property type="term" value="F:chloride transmembrane transporter activity"/>
    <property type="evidence" value="ECO:0007669"/>
    <property type="project" value="InterPro"/>
</dbReference>
<keyword evidence="2 7" id="KW-0812">Transmembrane</keyword>
<evidence type="ECO:0000313" key="9">
    <source>
        <dbReference type="Proteomes" id="UP001054945"/>
    </source>
</evidence>
<dbReference type="Gene3D" id="1.10.3080.10">
    <property type="entry name" value="Clc chloride channel"/>
    <property type="match status" value="1"/>
</dbReference>
<keyword evidence="9" id="KW-1185">Reference proteome</keyword>
<dbReference type="PRINTS" id="PR00762">
    <property type="entry name" value="CLCHANNEL"/>
</dbReference>
<dbReference type="EMBL" id="BPLR01009315">
    <property type="protein sequence ID" value="GIY31050.1"/>
    <property type="molecule type" value="Genomic_DNA"/>
</dbReference>